<dbReference type="PROSITE" id="PS50011">
    <property type="entry name" value="PROTEIN_KINASE_DOM"/>
    <property type="match status" value="1"/>
</dbReference>
<dbReference type="SUPFAM" id="SSF56112">
    <property type="entry name" value="Protein kinase-like (PK-like)"/>
    <property type="match status" value="1"/>
</dbReference>
<keyword evidence="3" id="KW-1185">Reference proteome</keyword>
<dbReference type="Proteomes" id="UP001151760">
    <property type="component" value="Unassembled WGS sequence"/>
</dbReference>
<dbReference type="InterPro" id="IPR011009">
    <property type="entry name" value="Kinase-like_dom_sf"/>
</dbReference>
<organism evidence="2 3">
    <name type="scientific">Tanacetum coccineum</name>
    <dbReference type="NCBI Taxonomy" id="301880"/>
    <lineage>
        <taxon>Eukaryota</taxon>
        <taxon>Viridiplantae</taxon>
        <taxon>Streptophyta</taxon>
        <taxon>Embryophyta</taxon>
        <taxon>Tracheophyta</taxon>
        <taxon>Spermatophyta</taxon>
        <taxon>Magnoliopsida</taxon>
        <taxon>eudicotyledons</taxon>
        <taxon>Gunneridae</taxon>
        <taxon>Pentapetalae</taxon>
        <taxon>asterids</taxon>
        <taxon>campanulids</taxon>
        <taxon>Asterales</taxon>
        <taxon>Asteraceae</taxon>
        <taxon>Asteroideae</taxon>
        <taxon>Anthemideae</taxon>
        <taxon>Anthemidinae</taxon>
        <taxon>Tanacetum</taxon>
    </lineage>
</organism>
<evidence type="ECO:0000259" key="1">
    <source>
        <dbReference type="PROSITE" id="PS50011"/>
    </source>
</evidence>
<gene>
    <name evidence="2" type="ORF">Tco_1132444</name>
</gene>
<dbReference type="PANTHER" id="PTHR27003">
    <property type="entry name" value="OS07G0166700 PROTEIN"/>
    <property type="match status" value="1"/>
</dbReference>
<dbReference type="InterPro" id="IPR000719">
    <property type="entry name" value="Prot_kinase_dom"/>
</dbReference>
<evidence type="ECO:0000313" key="2">
    <source>
        <dbReference type="EMBL" id="GJU10048.1"/>
    </source>
</evidence>
<reference evidence="2" key="2">
    <citation type="submission" date="2022-01" db="EMBL/GenBank/DDBJ databases">
        <authorList>
            <person name="Yamashiro T."/>
            <person name="Shiraishi A."/>
            <person name="Satake H."/>
            <person name="Nakayama K."/>
        </authorList>
    </citation>
    <scope>NUCLEOTIDE SEQUENCE</scope>
</reference>
<dbReference type="PANTHER" id="PTHR27003:SF383">
    <property type="entry name" value="TYROSINE-PROTEIN KINASE, NON-RECEPTOR JAK_TYK2-RELATED"/>
    <property type="match status" value="1"/>
</dbReference>
<protein>
    <submittedName>
        <fullName evidence="2">Kinase-like domain, phloem protein 2-like protein</fullName>
    </submittedName>
</protein>
<dbReference type="Gene3D" id="1.10.510.10">
    <property type="entry name" value="Transferase(Phosphotransferase) domain 1"/>
    <property type="match status" value="1"/>
</dbReference>
<feature type="domain" description="Protein kinase" evidence="1">
    <location>
        <begin position="1"/>
        <end position="153"/>
    </location>
</feature>
<name>A0ABQ5JEV1_9ASTR</name>
<proteinExistence type="predicted"/>
<sequence length="186" mass="21772">MDSLNVLLNDNLEPKLSEFRLSMKIEATQRHHSFHVDKVWDMEGQGYTDPTYTETKIVSHKSDIYSFGIVMFELLCGRKAVINDDQDNKYLAPMAILHYREEKLEDIVEWNLSKQIDPQSFKVFTEIAYDCLNEEPSQRPNIDDIVPKLEKALKFARQNRPVRPLFFSLPSFYHNLLEYLVNVGSI</sequence>
<reference evidence="2" key="1">
    <citation type="journal article" date="2022" name="Int. J. Mol. Sci.">
        <title>Draft Genome of Tanacetum Coccineum: Genomic Comparison of Closely Related Tanacetum-Family Plants.</title>
        <authorList>
            <person name="Yamashiro T."/>
            <person name="Shiraishi A."/>
            <person name="Nakayama K."/>
            <person name="Satake H."/>
        </authorList>
    </citation>
    <scope>NUCLEOTIDE SEQUENCE</scope>
</reference>
<accession>A0ABQ5JEV1</accession>
<evidence type="ECO:0000313" key="3">
    <source>
        <dbReference type="Proteomes" id="UP001151760"/>
    </source>
</evidence>
<comment type="caution">
    <text evidence="2">The sequence shown here is derived from an EMBL/GenBank/DDBJ whole genome shotgun (WGS) entry which is preliminary data.</text>
</comment>
<dbReference type="InterPro" id="IPR001245">
    <property type="entry name" value="Ser-Thr/Tyr_kinase_cat_dom"/>
</dbReference>
<dbReference type="InterPro" id="IPR045272">
    <property type="entry name" value="ANXUR1/2-like"/>
</dbReference>
<dbReference type="Pfam" id="PF07714">
    <property type="entry name" value="PK_Tyr_Ser-Thr"/>
    <property type="match status" value="1"/>
</dbReference>
<dbReference type="EMBL" id="BQNB010021786">
    <property type="protein sequence ID" value="GJU10048.1"/>
    <property type="molecule type" value="Genomic_DNA"/>
</dbReference>